<dbReference type="InterPro" id="IPR045351">
    <property type="entry name" value="DUF6531"/>
</dbReference>
<evidence type="ECO:0000256" key="9">
    <source>
        <dbReference type="SAM" id="MobiDB-lite"/>
    </source>
</evidence>
<feature type="domain" description="DUF6531" evidence="10">
    <location>
        <begin position="410"/>
        <end position="481"/>
    </location>
</feature>
<evidence type="ECO:0000256" key="7">
    <source>
        <dbReference type="ARBA" id="ARBA00023022"/>
    </source>
</evidence>
<keyword evidence="3" id="KW-0540">Nuclease</keyword>
<keyword evidence="14" id="KW-1185">Reference proteome</keyword>
<protein>
    <submittedName>
        <fullName evidence="13">RHS repeat-associated core domain-containing protein</fullName>
    </submittedName>
</protein>
<evidence type="ECO:0000256" key="4">
    <source>
        <dbReference type="ARBA" id="ARBA00022737"/>
    </source>
</evidence>
<dbReference type="NCBIfam" id="TIGR03696">
    <property type="entry name" value="Rhs_assc_core"/>
    <property type="match status" value="1"/>
</dbReference>
<dbReference type="InterPro" id="IPR037146">
    <property type="entry name" value="Colicin/pyocin_DNase_dom_sf"/>
</dbReference>
<dbReference type="Pfam" id="PF25023">
    <property type="entry name" value="TEN_YD-shell"/>
    <property type="match status" value="2"/>
</dbReference>
<evidence type="ECO:0000256" key="8">
    <source>
        <dbReference type="ARBA" id="ARBA00023048"/>
    </source>
</evidence>
<dbReference type="NCBIfam" id="TIGR01643">
    <property type="entry name" value="YD_repeat_2x"/>
    <property type="match status" value="15"/>
</dbReference>
<comment type="caution">
    <text evidence="13">The sequence shown here is derived from an EMBL/GenBank/DDBJ whole genome shotgun (WGS) entry which is preliminary data.</text>
</comment>
<dbReference type="InterPro" id="IPR044925">
    <property type="entry name" value="His-Me_finger_sf"/>
</dbReference>
<dbReference type="InterPro" id="IPR022385">
    <property type="entry name" value="Rhs_assc_core"/>
</dbReference>
<dbReference type="Pfam" id="PF21431">
    <property type="entry name" value="Col-Pyo_DNase"/>
    <property type="match status" value="1"/>
</dbReference>
<dbReference type="Gene3D" id="2.180.10.10">
    <property type="entry name" value="RHS repeat-associated core"/>
    <property type="match status" value="2"/>
</dbReference>
<keyword evidence="7" id="KW-0044">Antibiotic</keyword>
<keyword evidence="8" id="KW-0078">Bacteriocin</keyword>
<dbReference type="Pfam" id="PF05593">
    <property type="entry name" value="RHS_repeat"/>
    <property type="match status" value="6"/>
</dbReference>
<evidence type="ECO:0000256" key="2">
    <source>
        <dbReference type="ARBA" id="ARBA00022529"/>
    </source>
</evidence>
<dbReference type="RefSeq" id="WP_282517220.1">
    <property type="nucleotide sequence ID" value="NZ_JASCIR010000068.1"/>
</dbReference>
<dbReference type="PANTHER" id="PTHR32305">
    <property type="match status" value="1"/>
</dbReference>
<dbReference type="Gene3D" id="3.90.540.10">
    <property type="entry name" value="Colicin/pyocin, DNase domain"/>
    <property type="match status" value="1"/>
</dbReference>
<dbReference type="InterPro" id="IPR050708">
    <property type="entry name" value="T6SS_VgrG/RHS"/>
</dbReference>
<evidence type="ECO:0000259" key="11">
    <source>
        <dbReference type="Pfam" id="PF21725"/>
    </source>
</evidence>
<dbReference type="EMBL" id="JASCIR010000068">
    <property type="protein sequence ID" value="MDI3390734.1"/>
    <property type="molecule type" value="Genomic_DNA"/>
</dbReference>
<feature type="domain" description="Teneurin-like YD-shell" evidence="12">
    <location>
        <begin position="1125"/>
        <end position="1413"/>
    </location>
</feature>
<comment type="similarity">
    <text evidence="1">Belongs to the colicin/pyosin nuclease family.</text>
</comment>
<evidence type="ECO:0000259" key="10">
    <source>
        <dbReference type="Pfam" id="PF20148"/>
    </source>
</evidence>
<proteinExistence type="inferred from homology"/>
<evidence type="ECO:0000256" key="5">
    <source>
        <dbReference type="ARBA" id="ARBA00022759"/>
    </source>
</evidence>
<feature type="domain" description="Teneurin-like YD-shell" evidence="12">
    <location>
        <begin position="721"/>
        <end position="843"/>
    </location>
</feature>
<dbReference type="InterPro" id="IPR031325">
    <property type="entry name" value="RHS_repeat"/>
</dbReference>
<evidence type="ECO:0000259" key="12">
    <source>
        <dbReference type="Pfam" id="PF25023"/>
    </source>
</evidence>
<gene>
    <name evidence="13" type="ORF">QIS99_31740</name>
</gene>
<evidence type="ECO:0000256" key="3">
    <source>
        <dbReference type="ARBA" id="ARBA00022722"/>
    </source>
</evidence>
<keyword evidence="6" id="KW-0378">Hydrolase</keyword>
<keyword evidence="5" id="KW-0255">Endonuclease</keyword>
<accession>A0ABT6S234</accession>
<keyword evidence="2" id="KW-0929">Antimicrobial</keyword>
<dbReference type="InterPro" id="IPR056823">
    <property type="entry name" value="TEN-like_YD-shell"/>
</dbReference>
<feature type="region of interest" description="Disordered" evidence="9">
    <location>
        <begin position="373"/>
        <end position="411"/>
    </location>
</feature>
<feature type="region of interest" description="Disordered" evidence="9">
    <location>
        <begin position="197"/>
        <end position="216"/>
    </location>
</feature>
<sequence length="1589" mass="173598">MGISDAINAGLGKLEGVVDGVKQGAGELVEASTDVVADGLDYVGAEGVADNVEGWGDGVASDLGAEVAEDRLGTTDDPKQLVHGDPEAIRESAAHLKDFHDAFERVGTGMRGLDSSSWRGEAAEAFRDKFTMHPKKWMHAADSCGQAAEALNRFAETVTWAQRQAEDAIALHKRGKEESERAVSSYNKRVDAYNAAVAEQRDPGPTPETFSDPGVADQKRAAELLEEARRQRDDMGRVATASVKEALAHAPAEPPPLDRAEMGLLDYGVSQGVELTHFAGGVVKGAAGIVTFARGLIPFDPYNVTHPAAYMQNLSLTASGLVSTVAHPERAVKGAIDGFKKDPSEFLGRLVPELIGTKGAGLARSALRHGVKTGADVAESGGKRGARDAVEEDPAQPSRVDESVESGGTDPIDLATGKMYLPQSDVTLPGVLPLVFKRRVESGYHLGRWFGPSWTSTVDQRLEIDSEGVMLVDEDGLLLAYPHPAPGVPVMPSHGPRRPLDRAEDGAGYTVTDPETGRVRHFADRGEHLSVIEQIDDRNGNWITFSYDADGTPTEINHCGGYRLRLTTAEGRVTALHLAAAAPDGTDRQLLGYGYDESGNLVTVTNSSGLPLQFTYDEASRVTSWTDTNDRSYTYEYDTADRCIAEGGSEGHMALRLDYDTVDPATGLRVTRAVTGEGHERRYLINDRHQVVADIDPLGAVTRFERDRYNRLLTHTDPLGHTTSYRYDEDGRLAAATRADGRETHAEYNEHGRPTRVVRPDGTVWHHAYDERGNRTAVTSPSGATTRYAYTEAGHLAAVTDALGATTRVRCDASGLPVEVVDPLGAVTRYERDAYGRPLRVVDPMGAVTHLEWTVEGKLSRRTAPDGSSESWTYDGEGNCTTHTDPMGGVTRFEYTHFDLLAARTGPDGVRYEFDHDAELRLTQVTNPQGLTWSYTYDPAGRLTSETDFDDRTLTYAHDATGRLTARTNGLGETITFERNALGRITRKDAAGRVTTFAYDLTDQLAEARGPDATLELLRDRDGRLKYETVNGRRLSYEYDVLGRRVGRTTPAGAHSRWAYDAAGNRTELTTSGRTMTFDHDAAGRELTRRVGDALSVTQMYDPLGRLTAQTVTGAGGGAGADTPVQHRSYGYRADGHLTRIDDQLNGTRHFDLDAVGRVTAVRAAGWTETYAYDEAGNQTDASWPSPMPGSQDATGPRTYAGTRIRTAGGVRYEHDAQGRVVLRQKTRLSRKPDTWHYEWDAEDRLTSVVTPDGVRWRYAYDPLGRRTSKQRLALDGESVAEQVDFTWDGPMLCDQTSHVSGAPEMVTLTWEYEGLHPLAQTERKQLTDDEVDERFFTIVTDLVGTPTELLDEAGEIAWRARTTLWGSTAWYRGATAYTPLRFPGQYFDAETGLHYNYFRHYDPEASRYLTLDPLGLDPAPNPVAYVSNPHASVDPLGLSPYELDPGKSSGQLRNSPGVVTGGDSLPNVEGQWLRGSEGNAGRVPGQVAEGLQGREFESFDKFRKAFWEEVSRHPELAGQFDKSAQTAMANGNAPFAPTAQHHGQGRYVLHHMQPIQRGGGVYDLDNLAVVTPRYHKEILDGGYHFGNG</sequence>
<dbReference type="Proteomes" id="UP001224661">
    <property type="component" value="Unassembled WGS sequence"/>
</dbReference>
<reference evidence="13 14" key="1">
    <citation type="submission" date="2023-05" db="EMBL/GenBank/DDBJ databases">
        <title>Draft genome sequence of Streptomyces sp. B-S-A8 isolated from a cave soil in Thailand.</title>
        <authorList>
            <person name="Chamroensaksri N."/>
            <person name="Muangham S."/>
        </authorList>
    </citation>
    <scope>NUCLEOTIDE SEQUENCE [LARGE SCALE GENOMIC DNA]</scope>
    <source>
        <strain evidence="13 14">B-S-A8</strain>
    </source>
</reference>
<evidence type="ECO:0000256" key="6">
    <source>
        <dbReference type="ARBA" id="ARBA00022801"/>
    </source>
</evidence>
<dbReference type="InterPro" id="IPR049082">
    <property type="entry name" value="T7SS_signal"/>
</dbReference>
<dbReference type="Gene3D" id="1.10.287.1060">
    <property type="entry name" value="ESAT-6-like"/>
    <property type="match status" value="1"/>
</dbReference>
<organism evidence="13 14">
    <name type="scientific">Streptomyces solicavernae</name>
    <dbReference type="NCBI Taxonomy" id="3043614"/>
    <lineage>
        <taxon>Bacteria</taxon>
        <taxon>Bacillati</taxon>
        <taxon>Actinomycetota</taxon>
        <taxon>Actinomycetes</taxon>
        <taxon>Kitasatosporales</taxon>
        <taxon>Streptomycetaceae</taxon>
        <taxon>Streptomyces</taxon>
    </lineage>
</organism>
<dbReference type="InterPro" id="IPR006530">
    <property type="entry name" value="YD"/>
</dbReference>
<feature type="domain" description="Putative T7SS secretion signal" evidence="11">
    <location>
        <begin position="15"/>
        <end position="254"/>
    </location>
</feature>
<dbReference type="SUPFAM" id="SSF54060">
    <property type="entry name" value="His-Me finger endonucleases"/>
    <property type="match status" value="1"/>
</dbReference>
<dbReference type="SUPFAM" id="SSF63829">
    <property type="entry name" value="Calcium-dependent phosphotriesterase"/>
    <property type="match status" value="1"/>
</dbReference>
<dbReference type="PANTHER" id="PTHR32305:SF15">
    <property type="entry name" value="PROTEIN RHSA-RELATED"/>
    <property type="match status" value="1"/>
</dbReference>
<evidence type="ECO:0000313" key="14">
    <source>
        <dbReference type="Proteomes" id="UP001224661"/>
    </source>
</evidence>
<evidence type="ECO:0000313" key="13">
    <source>
        <dbReference type="EMBL" id="MDI3390734.1"/>
    </source>
</evidence>
<dbReference type="Pfam" id="PF20148">
    <property type="entry name" value="DUF6531"/>
    <property type="match status" value="1"/>
</dbReference>
<evidence type="ECO:0000256" key="1">
    <source>
        <dbReference type="ARBA" id="ARBA00006811"/>
    </source>
</evidence>
<dbReference type="SUPFAM" id="SSF69322">
    <property type="entry name" value="Tricorn protease domain 2"/>
    <property type="match status" value="1"/>
</dbReference>
<keyword evidence="4" id="KW-0677">Repeat</keyword>
<feature type="region of interest" description="Disordered" evidence="9">
    <location>
        <begin position="1177"/>
        <end position="1197"/>
    </location>
</feature>
<name>A0ABT6S234_9ACTN</name>
<dbReference type="Pfam" id="PF21725">
    <property type="entry name" value="T7SS_signal"/>
    <property type="match status" value="1"/>
</dbReference>